<dbReference type="EMBL" id="JAULSN010000012">
    <property type="protein sequence ID" value="KAK3361291.1"/>
    <property type="molecule type" value="Genomic_DNA"/>
</dbReference>
<dbReference type="AlphaFoldDB" id="A0AAE0JSZ5"/>
<comment type="caution">
    <text evidence="2">The sequence shown here is derived from an EMBL/GenBank/DDBJ whole genome shotgun (WGS) entry which is preliminary data.</text>
</comment>
<dbReference type="Proteomes" id="UP001287356">
    <property type="component" value="Unassembled WGS sequence"/>
</dbReference>
<evidence type="ECO:0000313" key="3">
    <source>
        <dbReference type="Proteomes" id="UP001287356"/>
    </source>
</evidence>
<dbReference type="SUPFAM" id="SSF63829">
    <property type="entry name" value="Calcium-dependent phosphotriesterase"/>
    <property type="match status" value="1"/>
</dbReference>
<feature type="signal peptide" evidence="1">
    <location>
        <begin position="1"/>
        <end position="18"/>
    </location>
</feature>
<feature type="chain" id="PRO_5042280494" description="Trichothecene biosynthesis protein" evidence="1">
    <location>
        <begin position="19"/>
        <end position="381"/>
    </location>
</feature>
<reference evidence="2" key="2">
    <citation type="submission" date="2023-06" db="EMBL/GenBank/DDBJ databases">
        <authorList>
            <consortium name="Lawrence Berkeley National Laboratory"/>
            <person name="Haridas S."/>
            <person name="Hensen N."/>
            <person name="Bonometti L."/>
            <person name="Westerberg I."/>
            <person name="Brannstrom I.O."/>
            <person name="Guillou S."/>
            <person name="Cros-Aarteil S."/>
            <person name="Calhoun S."/>
            <person name="Kuo A."/>
            <person name="Mondo S."/>
            <person name="Pangilinan J."/>
            <person name="Riley R."/>
            <person name="Labutti K."/>
            <person name="Andreopoulos B."/>
            <person name="Lipzen A."/>
            <person name="Chen C."/>
            <person name="Yanf M."/>
            <person name="Daum C."/>
            <person name="Ng V."/>
            <person name="Clum A."/>
            <person name="Steindorff A."/>
            <person name="Ohm R."/>
            <person name="Martin F."/>
            <person name="Silar P."/>
            <person name="Natvig D."/>
            <person name="Lalanne C."/>
            <person name="Gautier V."/>
            <person name="Ament-Velasquez S.L."/>
            <person name="Kruys A."/>
            <person name="Hutchinson M.I."/>
            <person name="Powell A.J."/>
            <person name="Barry K."/>
            <person name="Miller A.N."/>
            <person name="Grigoriev I.V."/>
            <person name="Debuchy R."/>
            <person name="Gladieux P."/>
            <person name="Thoren M.H."/>
            <person name="Johannesson H."/>
        </authorList>
    </citation>
    <scope>NUCLEOTIDE SEQUENCE</scope>
    <source>
        <strain evidence="2">CBS 958.72</strain>
    </source>
</reference>
<dbReference type="CDD" id="cd12811">
    <property type="entry name" value="MALA"/>
    <property type="match status" value="1"/>
</dbReference>
<organism evidence="2 3">
    <name type="scientific">Lasiosphaeria ovina</name>
    <dbReference type="NCBI Taxonomy" id="92902"/>
    <lineage>
        <taxon>Eukaryota</taxon>
        <taxon>Fungi</taxon>
        <taxon>Dikarya</taxon>
        <taxon>Ascomycota</taxon>
        <taxon>Pezizomycotina</taxon>
        <taxon>Sordariomycetes</taxon>
        <taxon>Sordariomycetidae</taxon>
        <taxon>Sordariales</taxon>
        <taxon>Lasiosphaeriaceae</taxon>
        <taxon>Lasiosphaeria</taxon>
    </lineage>
</organism>
<keyword evidence="1" id="KW-0732">Signal</keyword>
<protein>
    <recommendedName>
        <fullName evidence="4">Trichothecene biosynthesis protein</fullName>
    </recommendedName>
</protein>
<reference evidence="2" key="1">
    <citation type="journal article" date="2023" name="Mol. Phylogenet. Evol.">
        <title>Genome-scale phylogeny and comparative genomics of the fungal order Sordariales.</title>
        <authorList>
            <person name="Hensen N."/>
            <person name="Bonometti L."/>
            <person name="Westerberg I."/>
            <person name="Brannstrom I.O."/>
            <person name="Guillou S."/>
            <person name="Cros-Aarteil S."/>
            <person name="Calhoun S."/>
            <person name="Haridas S."/>
            <person name="Kuo A."/>
            <person name="Mondo S."/>
            <person name="Pangilinan J."/>
            <person name="Riley R."/>
            <person name="LaButti K."/>
            <person name="Andreopoulos B."/>
            <person name="Lipzen A."/>
            <person name="Chen C."/>
            <person name="Yan M."/>
            <person name="Daum C."/>
            <person name="Ng V."/>
            <person name="Clum A."/>
            <person name="Steindorff A."/>
            <person name="Ohm R.A."/>
            <person name="Martin F."/>
            <person name="Silar P."/>
            <person name="Natvig D.O."/>
            <person name="Lalanne C."/>
            <person name="Gautier V."/>
            <person name="Ament-Velasquez S.L."/>
            <person name="Kruys A."/>
            <person name="Hutchinson M.I."/>
            <person name="Powell A.J."/>
            <person name="Barry K."/>
            <person name="Miller A.N."/>
            <person name="Grigoriev I.V."/>
            <person name="Debuchy R."/>
            <person name="Gladieux P."/>
            <person name="Hiltunen Thoren M."/>
            <person name="Johannesson H."/>
        </authorList>
    </citation>
    <scope>NUCLEOTIDE SEQUENCE</scope>
    <source>
        <strain evidence="2">CBS 958.72</strain>
    </source>
</reference>
<evidence type="ECO:0000313" key="2">
    <source>
        <dbReference type="EMBL" id="KAK3361291.1"/>
    </source>
</evidence>
<proteinExistence type="predicted"/>
<evidence type="ECO:0000256" key="1">
    <source>
        <dbReference type="SAM" id="SignalP"/>
    </source>
</evidence>
<keyword evidence="3" id="KW-1185">Reference proteome</keyword>
<accession>A0AAE0JSZ5</accession>
<dbReference type="InterPro" id="IPR054550">
    <property type="entry name" value="Mala_s_1-like"/>
</dbReference>
<evidence type="ECO:0008006" key="4">
    <source>
        <dbReference type="Google" id="ProtNLM"/>
    </source>
</evidence>
<sequence length="381" mass="39901">MHLPALVYLSAAVGSAAGRAFWPKRTSTEVTFRNETEGKLGDRPVVSAPPGGCPPFDRGNFSIDAYQLYPENMDWDAELCQVYIGILFNGSFGIYDPYSDKLDVVRFPGYSLNAAIHMGGVGWDAHTGLASAIVGQGNAFNTAGAVVGGDNLLKKYDPRTRAVVWTVNLTVTTQGAYGGFNDVAHDPAGNTYVCGTFPSSILRVDARGTHAAAWYPPAEPVDHTVRGFSGIVAHGSTLVALDSGTSRLVRFDATAATAGPGVVVPVTPNVSIAGGDAIHLPAKFGGRVMLVAEHAAGVAVLRSRGGDGDASWTAAEHLGVVPNPVAALPPGALVVSTTQIGDRLYIVNDWFADPVVSGTVAGNKTAFPMFDITRQIDELLH</sequence>
<gene>
    <name evidence="2" type="ORF">B0T24DRAFT_692237</name>
</gene>
<name>A0AAE0JSZ5_9PEZI</name>